<evidence type="ECO:0000313" key="1">
    <source>
        <dbReference type="EMBL" id="CAB4697055.1"/>
    </source>
</evidence>
<dbReference type="AlphaFoldDB" id="A0A6J6PJL6"/>
<sequence length="95" mass="9926">MKFSVSVLAEGDREVTIEEVVALADAVAIHSGIASGVGAMSYGAQIIVEAENSDLAVDRAIELFTSAAATAQLPSWPVTKAETISESDDLEEDDE</sequence>
<name>A0A6J6PJL6_9ZZZZ</name>
<dbReference type="EMBL" id="CAFBMD010000056">
    <property type="protein sequence ID" value="CAB4898505.1"/>
    <property type="molecule type" value="Genomic_DNA"/>
</dbReference>
<protein>
    <submittedName>
        <fullName evidence="1">Unannotated protein</fullName>
    </submittedName>
</protein>
<reference evidence="1" key="1">
    <citation type="submission" date="2020-05" db="EMBL/GenBank/DDBJ databases">
        <authorList>
            <person name="Chiriac C."/>
            <person name="Salcher M."/>
            <person name="Ghai R."/>
            <person name="Kavagutti S V."/>
        </authorList>
    </citation>
    <scope>NUCLEOTIDE SEQUENCE</scope>
</reference>
<evidence type="ECO:0000313" key="3">
    <source>
        <dbReference type="EMBL" id="CAB4898505.1"/>
    </source>
</evidence>
<dbReference type="EMBL" id="CAEZZQ010000028">
    <property type="protein sequence ID" value="CAB4771431.1"/>
    <property type="molecule type" value="Genomic_DNA"/>
</dbReference>
<evidence type="ECO:0000313" key="2">
    <source>
        <dbReference type="EMBL" id="CAB4771431.1"/>
    </source>
</evidence>
<proteinExistence type="predicted"/>
<accession>A0A6J6PJL6</accession>
<organism evidence="1">
    <name type="scientific">freshwater metagenome</name>
    <dbReference type="NCBI Taxonomy" id="449393"/>
    <lineage>
        <taxon>unclassified sequences</taxon>
        <taxon>metagenomes</taxon>
        <taxon>ecological metagenomes</taxon>
    </lineage>
</organism>
<dbReference type="EMBL" id="CAEZXW010000015">
    <property type="protein sequence ID" value="CAB4697055.1"/>
    <property type="molecule type" value="Genomic_DNA"/>
</dbReference>
<gene>
    <name evidence="1" type="ORF">UFOPK2593_00401</name>
    <name evidence="2" type="ORF">UFOPK2894_00607</name>
    <name evidence="3" type="ORF">UFOPK3492_00816</name>
    <name evidence="4" type="ORF">UFOPK4295_00560</name>
</gene>
<dbReference type="EMBL" id="CAFBQF010000021">
    <property type="protein sequence ID" value="CAB5047643.1"/>
    <property type="molecule type" value="Genomic_DNA"/>
</dbReference>
<evidence type="ECO:0000313" key="4">
    <source>
        <dbReference type="EMBL" id="CAB5047643.1"/>
    </source>
</evidence>